<dbReference type="GO" id="GO:0032874">
    <property type="term" value="P:positive regulation of stress-activated MAPK cascade"/>
    <property type="evidence" value="ECO:0007669"/>
    <property type="project" value="TreeGrafter"/>
</dbReference>
<dbReference type="AlphaFoldDB" id="A0AAN9APD4"/>
<keyword evidence="2" id="KW-0677">Repeat</keyword>
<dbReference type="SUPFAM" id="SSF117281">
    <property type="entry name" value="Kelch motif"/>
    <property type="match status" value="2"/>
</dbReference>
<accession>A0AAN9APD4</accession>
<sequence length="424" mass="48495">MSAVEEGRPEDSPLFEFELIYPRPGTKLIIDQEPTGRSGHSMVADESNLYVLGGYNPLGRVLNLGRPTVLEELWQFNLATRKWKKLECIGFPATCASSCMLLRGNNIYVFGGTSYPFGQFVSNAFKVCDIGNPQRDITGVHDKIYTWYNLLDGRSSPQGSSTQDLNIPPFVFQDDENKPPKGYGQSVVFHGEYIYTFGGAVGFYNEAIADMHRLSLVSLTWEKLEPSGEAPEGRYKQEIIKDQDCFYIVGGGRLHAAQHVHILYSYSFLENTWSKRVVPPDPVYGSPKPRNAFSLVQIDRDVYISGGQCYGMNSPPEILNDVWHLSLDTFRWTKLRVTLPERMYFHRAVVSPAKHLYVYGGVLESSKRSHKIYRYRLPYQTPELKELCWFVVSSRWRDLRRADPKELREKYGIPQCFVDRLPLS</sequence>
<organism evidence="3 4">
    <name type="scientific">Littorina saxatilis</name>
    <dbReference type="NCBI Taxonomy" id="31220"/>
    <lineage>
        <taxon>Eukaryota</taxon>
        <taxon>Metazoa</taxon>
        <taxon>Spiralia</taxon>
        <taxon>Lophotrochozoa</taxon>
        <taxon>Mollusca</taxon>
        <taxon>Gastropoda</taxon>
        <taxon>Caenogastropoda</taxon>
        <taxon>Littorinimorpha</taxon>
        <taxon>Littorinoidea</taxon>
        <taxon>Littorinidae</taxon>
        <taxon>Littorina</taxon>
    </lineage>
</organism>
<dbReference type="Proteomes" id="UP001374579">
    <property type="component" value="Unassembled WGS sequence"/>
</dbReference>
<name>A0AAN9APD4_9CAEN</name>
<dbReference type="Pfam" id="PF24681">
    <property type="entry name" value="Kelch_KLHDC2_KLHL20_DRC7"/>
    <property type="match status" value="2"/>
</dbReference>
<protein>
    <recommendedName>
        <fullName evidence="5">Kelch domain-containing protein 10</fullName>
    </recommendedName>
</protein>
<dbReference type="Gene3D" id="2.120.10.80">
    <property type="entry name" value="Kelch-type beta propeller"/>
    <property type="match status" value="2"/>
</dbReference>
<dbReference type="EMBL" id="JBAMIC010000024">
    <property type="protein sequence ID" value="KAK7090561.1"/>
    <property type="molecule type" value="Genomic_DNA"/>
</dbReference>
<dbReference type="InterPro" id="IPR015915">
    <property type="entry name" value="Kelch-typ_b-propeller"/>
</dbReference>
<keyword evidence="1" id="KW-0880">Kelch repeat</keyword>
<comment type="caution">
    <text evidence="3">The sequence shown here is derived from an EMBL/GenBank/DDBJ whole genome shotgun (WGS) entry which is preliminary data.</text>
</comment>
<proteinExistence type="predicted"/>
<evidence type="ECO:0008006" key="5">
    <source>
        <dbReference type="Google" id="ProtNLM"/>
    </source>
</evidence>
<dbReference type="PANTHER" id="PTHR46428">
    <property type="entry name" value="KELCH DOMAIN-CONTAINING PROTEIN 10"/>
    <property type="match status" value="1"/>
</dbReference>
<evidence type="ECO:0000256" key="2">
    <source>
        <dbReference type="ARBA" id="ARBA00022737"/>
    </source>
</evidence>
<keyword evidence="4" id="KW-1185">Reference proteome</keyword>
<dbReference type="InterPro" id="IPR052125">
    <property type="entry name" value="KLHDC10"/>
</dbReference>
<evidence type="ECO:0000313" key="4">
    <source>
        <dbReference type="Proteomes" id="UP001374579"/>
    </source>
</evidence>
<evidence type="ECO:0000313" key="3">
    <source>
        <dbReference type="EMBL" id="KAK7090561.1"/>
    </source>
</evidence>
<reference evidence="3 4" key="1">
    <citation type="submission" date="2024-02" db="EMBL/GenBank/DDBJ databases">
        <title>Chromosome-scale genome assembly of the rough periwinkle Littorina saxatilis.</title>
        <authorList>
            <person name="De Jode A."/>
            <person name="Faria R."/>
            <person name="Formenti G."/>
            <person name="Sims Y."/>
            <person name="Smith T.P."/>
            <person name="Tracey A."/>
            <person name="Wood J.M.D."/>
            <person name="Zagrodzka Z.B."/>
            <person name="Johannesson K."/>
            <person name="Butlin R.K."/>
            <person name="Leder E.H."/>
        </authorList>
    </citation>
    <scope>NUCLEOTIDE SEQUENCE [LARGE SCALE GENOMIC DNA]</scope>
    <source>
        <strain evidence="3">Snail1</strain>
        <tissue evidence="3">Muscle</tissue>
    </source>
</reference>
<dbReference type="PANTHER" id="PTHR46428:SF1">
    <property type="entry name" value="KELCH DOMAIN-CONTAINING PROTEIN 10"/>
    <property type="match status" value="1"/>
</dbReference>
<gene>
    <name evidence="3" type="ORF">V1264_010338</name>
</gene>
<evidence type="ECO:0000256" key="1">
    <source>
        <dbReference type="ARBA" id="ARBA00022441"/>
    </source>
</evidence>